<dbReference type="eggNOG" id="arCOG04629">
    <property type="taxonomic scope" value="Archaea"/>
</dbReference>
<dbReference type="RefSeq" id="WP_006090091.1">
    <property type="nucleotide sequence ID" value="NZ_AOHW01000032.1"/>
</dbReference>
<accession>L9VTE9</accession>
<comment type="caution">
    <text evidence="1">The sequence shown here is derived from an EMBL/GenBank/DDBJ whole genome shotgun (WGS) entry which is preliminary data.</text>
</comment>
<dbReference type="EMBL" id="AOHW01000032">
    <property type="protein sequence ID" value="ELY40434.1"/>
    <property type="molecule type" value="Genomic_DNA"/>
</dbReference>
<dbReference type="PATRIC" id="fig|1114856.3.peg.2355"/>
<dbReference type="AlphaFoldDB" id="L9VTE9"/>
<evidence type="ECO:0000313" key="2">
    <source>
        <dbReference type="Proteomes" id="UP000011599"/>
    </source>
</evidence>
<evidence type="ECO:0000313" key="1">
    <source>
        <dbReference type="EMBL" id="ELY40434.1"/>
    </source>
</evidence>
<gene>
    <name evidence="1" type="ORF">C496_11303</name>
</gene>
<keyword evidence="2" id="KW-1185">Reference proteome</keyword>
<protein>
    <recommendedName>
        <fullName evidence="3">Ribbon-helix-helix protein CopG domain-containing protein</fullName>
    </recommendedName>
</protein>
<organism evidence="1 2">
    <name type="scientific">Natronorubrum tibetense GA33</name>
    <dbReference type="NCBI Taxonomy" id="1114856"/>
    <lineage>
        <taxon>Archaea</taxon>
        <taxon>Methanobacteriati</taxon>
        <taxon>Methanobacteriota</taxon>
        <taxon>Stenosarchaea group</taxon>
        <taxon>Halobacteria</taxon>
        <taxon>Halobacteriales</taxon>
        <taxon>Natrialbaceae</taxon>
        <taxon>Natronorubrum</taxon>
    </lineage>
</organism>
<name>L9VTE9_9EURY</name>
<dbReference type="OrthoDB" id="269969at2157"/>
<evidence type="ECO:0008006" key="3">
    <source>
        <dbReference type="Google" id="ProtNLM"/>
    </source>
</evidence>
<proteinExistence type="predicted"/>
<reference evidence="1 2" key="1">
    <citation type="journal article" date="2014" name="PLoS Genet.">
        <title>Phylogenetically driven sequencing of extremely halophilic archaea reveals strategies for static and dynamic osmo-response.</title>
        <authorList>
            <person name="Becker E.A."/>
            <person name="Seitzer P.M."/>
            <person name="Tritt A."/>
            <person name="Larsen D."/>
            <person name="Krusor M."/>
            <person name="Yao A.I."/>
            <person name="Wu D."/>
            <person name="Madern D."/>
            <person name="Eisen J.A."/>
            <person name="Darling A.E."/>
            <person name="Facciotti M.T."/>
        </authorList>
    </citation>
    <scope>NUCLEOTIDE SEQUENCE [LARGE SCALE GENOMIC DNA]</scope>
    <source>
        <strain evidence="1 2">GA33</strain>
    </source>
</reference>
<sequence>MKTISVRVSEELEADLEKLTEKEGLDRRTAVRKLLAVGLENRRRERLLERLVNGEITLTTAAERTELSVWEFTAFVEGNDQTWISSSHTEADIEAL</sequence>
<dbReference type="Proteomes" id="UP000011599">
    <property type="component" value="Unassembled WGS sequence"/>
</dbReference>